<evidence type="ECO:0000313" key="1">
    <source>
        <dbReference type="EMBL" id="MCM3736469.1"/>
    </source>
</evidence>
<proteinExistence type="predicted"/>
<dbReference type="Proteomes" id="UP001202289">
    <property type="component" value="Unassembled WGS sequence"/>
</dbReference>
<organism evidence="1 2">
    <name type="scientific">Bacillus cytotoxicus</name>
    <dbReference type="NCBI Taxonomy" id="580165"/>
    <lineage>
        <taxon>Bacteria</taxon>
        <taxon>Bacillati</taxon>
        <taxon>Bacillota</taxon>
        <taxon>Bacilli</taxon>
        <taxon>Bacillales</taxon>
        <taxon>Bacillaceae</taxon>
        <taxon>Bacillus</taxon>
        <taxon>Bacillus cereus group</taxon>
    </lineage>
</organism>
<protein>
    <submittedName>
        <fullName evidence="1">Helix-turn-helix transcriptional regulator</fullName>
    </submittedName>
</protein>
<comment type="caution">
    <text evidence="1">The sequence shown here is derived from an EMBL/GenBank/DDBJ whole genome shotgun (WGS) entry which is preliminary data.</text>
</comment>
<gene>
    <name evidence="1" type="ORF">M3215_11695</name>
</gene>
<dbReference type="EMBL" id="JAMBOP010000012">
    <property type="protein sequence ID" value="MCM3736469.1"/>
    <property type="molecule type" value="Genomic_DNA"/>
</dbReference>
<accession>A0ACC6A6D2</accession>
<reference evidence="1" key="1">
    <citation type="submission" date="2022-05" db="EMBL/GenBank/DDBJ databases">
        <title>Comparative Genomics of Spacecraft Associated Microbes.</title>
        <authorList>
            <person name="Tran M.T."/>
            <person name="Wright A."/>
            <person name="Seuylemezian A."/>
            <person name="Eisen J."/>
            <person name="Coil D."/>
        </authorList>
    </citation>
    <scope>NUCLEOTIDE SEQUENCE</scope>
    <source>
        <strain evidence="1">FAIRING 10M-2.2</strain>
    </source>
</reference>
<sequence length="78" mass="8632">MKFTLGKSLEDLGITKNKLSVEAKVRSNTVGDLVNGDASSIRFDTLEAILDTLNRIAKEKGIDKTYVIDDVVKYIKKS</sequence>
<name>A0ACC6A6D2_9BACI</name>
<keyword evidence="2" id="KW-1185">Reference proteome</keyword>
<evidence type="ECO:0000313" key="2">
    <source>
        <dbReference type="Proteomes" id="UP001202289"/>
    </source>
</evidence>